<comment type="similarity">
    <text evidence="4">Belongs to the RING-Cys relay (RCR) family.</text>
</comment>
<gene>
    <name evidence="15" type="ORF">L9F63_008086</name>
</gene>
<dbReference type="FunFam" id="3.30.40.10:FF:000078">
    <property type="entry name" value="E3 ubiquitin-protein ligase MYCBP2 isoform X1"/>
    <property type="match status" value="1"/>
</dbReference>
<evidence type="ECO:0000256" key="5">
    <source>
        <dbReference type="ARBA" id="ARBA00012249"/>
    </source>
</evidence>
<reference evidence="15" key="2">
    <citation type="submission" date="2023-05" db="EMBL/GenBank/DDBJ databases">
        <authorList>
            <person name="Fouks B."/>
        </authorList>
    </citation>
    <scope>NUCLEOTIDE SEQUENCE</scope>
    <source>
        <strain evidence="15">Stay&amp;Tobe</strain>
        <tissue evidence="15">Testes</tissue>
    </source>
</reference>
<dbReference type="GO" id="GO:0008582">
    <property type="term" value="P:regulation of synaptic assembly at neuromuscular junction"/>
    <property type="evidence" value="ECO:0007669"/>
    <property type="project" value="TreeGrafter"/>
</dbReference>
<evidence type="ECO:0000313" key="16">
    <source>
        <dbReference type="Proteomes" id="UP001233999"/>
    </source>
</evidence>
<comment type="caution">
    <text evidence="15">The sequence shown here is derived from an EMBL/GenBank/DDBJ whole genome shotgun (WGS) entry which is preliminary data.</text>
</comment>
<dbReference type="GO" id="GO:0099174">
    <property type="term" value="P:regulation of presynapse organization"/>
    <property type="evidence" value="ECO:0007669"/>
    <property type="project" value="UniProtKB-ARBA"/>
</dbReference>
<evidence type="ECO:0000256" key="2">
    <source>
        <dbReference type="ARBA" id="ARBA00004489"/>
    </source>
</evidence>
<name>A0AAD7Z6Z6_DIPPU</name>
<evidence type="ECO:0000313" key="15">
    <source>
        <dbReference type="EMBL" id="KAJ9574772.1"/>
    </source>
</evidence>
<evidence type="ECO:0000256" key="13">
    <source>
        <dbReference type="PROSITE-ProRule" id="PRU00175"/>
    </source>
</evidence>
<feature type="domain" description="RING-type" evidence="14">
    <location>
        <begin position="133"/>
        <end position="184"/>
    </location>
</feature>
<sequence>MHQRQVCKEEEEAIKVDLHEGCGRTKLFWVMALADSCTLKAMVEFREGTRSKPAGVTSGVCRFCGTTGNSGLLAIGNICADQECQVKICLNACNKLHSCGHMCGGIKQETTCLPCLHGCSSNPTLKQDADDMCMICFTEALSCAPAVQLKCGHVFHYHCCRCILMKRWTGPRITFAFSQCPICKSNIEHPVLTELLIPVKELYEDVRRKALMRLEYEGLHKVEAITSPGARFHNDPASYAMDRYAYYVCYKCNKAYYGGEARCDAEVGEEYDPRELVCGACSDVSRAQMCPKHGTDFLEYKCRYCCSVAVFFCFGTTHFCNACHDDFQRVTNIPKLDLPSCPAGPKAKQLEGEECPLHVKHPPTGEEFALGCGVCRNAHTF</sequence>
<dbReference type="PANTHER" id="PTHR45943">
    <property type="entry name" value="E3 UBIQUITIN-PROTEIN LIGASE MYCBP2"/>
    <property type="match status" value="1"/>
</dbReference>
<dbReference type="GO" id="GO:0005634">
    <property type="term" value="C:nucleus"/>
    <property type="evidence" value="ECO:0007669"/>
    <property type="project" value="TreeGrafter"/>
</dbReference>
<dbReference type="SUPFAM" id="SSF57850">
    <property type="entry name" value="RING/U-box"/>
    <property type="match status" value="1"/>
</dbReference>
<comment type="catalytic activity">
    <reaction evidence="1">
        <text>[E2 ubiquitin-conjugating enzyme]-S-ubiquitinyl-L-cysteine + [acceptor protein]-L-threonine = [E2 ubiquitin-conjugating enzyme]-L-cysteine + [acceptor protein]-3-O-ubiquitinyl-L-threonine.</text>
        <dbReference type="EC" id="2.3.2.33"/>
    </reaction>
</comment>
<keyword evidence="16" id="KW-1185">Reference proteome</keyword>
<dbReference type="InterPro" id="IPR001841">
    <property type="entry name" value="Znf_RING"/>
</dbReference>
<keyword evidence="6" id="KW-0808">Transferase</keyword>
<dbReference type="CDD" id="cd16463">
    <property type="entry name" value="RING-H2_PHR"/>
    <property type="match status" value="1"/>
</dbReference>
<evidence type="ECO:0000256" key="6">
    <source>
        <dbReference type="ARBA" id="ARBA00022679"/>
    </source>
</evidence>
<evidence type="ECO:0000256" key="11">
    <source>
        <dbReference type="ARBA" id="ARBA00022833"/>
    </source>
</evidence>
<keyword evidence="10" id="KW-0833">Ubl conjugation pathway</keyword>
<keyword evidence="7" id="KW-0479">Metal-binding</keyword>
<evidence type="ECO:0000256" key="12">
    <source>
        <dbReference type="ARBA" id="ARBA00023273"/>
    </source>
</evidence>
<keyword evidence="12" id="KW-0966">Cell projection</keyword>
<dbReference type="GO" id="GO:0061630">
    <property type="term" value="F:ubiquitin protein ligase activity"/>
    <property type="evidence" value="ECO:0007669"/>
    <property type="project" value="UniProtKB-EC"/>
</dbReference>
<dbReference type="EC" id="2.3.2.33" evidence="5"/>
<dbReference type="GO" id="GO:0008270">
    <property type="term" value="F:zinc ion binding"/>
    <property type="evidence" value="ECO:0007669"/>
    <property type="project" value="UniProtKB-KW"/>
</dbReference>
<keyword evidence="11" id="KW-0862">Zinc</keyword>
<dbReference type="InterPro" id="IPR013083">
    <property type="entry name" value="Znf_RING/FYVE/PHD"/>
</dbReference>
<comment type="subcellular location">
    <subcellularLocation>
        <location evidence="2">Cell projection</location>
        <location evidence="2">Axon</location>
    </subcellularLocation>
</comment>
<dbReference type="GO" id="GO:0007411">
    <property type="term" value="P:axon guidance"/>
    <property type="evidence" value="ECO:0007669"/>
    <property type="project" value="TreeGrafter"/>
</dbReference>
<evidence type="ECO:0000259" key="14">
    <source>
        <dbReference type="PROSITE" id="PS50089"/>
    </source>
</evidence>
<evidence type="ECO:0000256" key="4">
    <source>
        <dbReference type="ARBA" id="ARBA00005415"/>
    </source>
</evidence>
<evidence type="ECO:0000256" key="3">
    <source>
        <dbReference type="ARBA" id="ARBA00004906"/>
    </source>
</evidence>
<keyword evidence="9 13" id="KW-0863">Zinc-finger</keyword>
<reference evidence="15" key="1">
    <citation type="journal article" date="2023" name="IScience">
        <title>Live-bearing cockroach genome reveals convergent evolutionary mechanisms linked to viviparity in insects and beyond.</title>
        <authorList>
            <person name="Fouks B."/>
            <person name="Harrison M.C."/>
            <person name="Mikhailova A.A."/>
            <person name="Marchal E."/>
            <person name="English S."/>
            <person name="Carruthers M."/>
            <person name="Jennings E.C."/>
            <person name="Chiamaka E.L."/>
            <person name="Frigard R.A."/>
            <person name="Pippel M."/>
            <person name="Attardo G.M."/>
            <person name="Benoit J.B."/>
            <person name="Bornberg-Bauer E."/>
            <person name="Tobe S.S."/>
        </authorList>
    </citation>
    <scope>NUCLEOTIDE SEQUENCE</scope>
    <source>
        <strain evidence="15">Stay&amp;Tobe</strain>
    </source>
</reference>
<evidence type="ECO:0000256" key="8">
    <source>
        <dbReference type="ARBA" id="ARBA00022737"/>
    </source>
</evidence>
<dbReference type="GO" id="GO:0030424">
    <property type="term" value="C:axon"/>
    <property type="evidence" value="ECO:0007669"/>
    <property type="project" value="UniProtKB-SubCell"/>
</dbReference>
<dbReference type="PROSITE" id="PS50089">
    <property type="entry name" value="ZF_RING_2"/>
    <property type="match status" value="1"/>
</dbReference>
<keyword evidence="8" id="KW-0677">Repeat</keyword>
<dbReference type="AlphaFoldDB" id="A0AAD7Z6Z6"/>
<evidence type="ECO:0000256" key="7">
    <source>
        <dbReference type="ARBA" id="ARBA00022723"/>
    </source>
</evidence>
<evidence type="ECO:0000256" key="1">
    <source>
        <dbReference type="ARBA" id="ARBA00000333"/>
    </source>
</evidence>
<proteinExistence type="inferred from homology"/>
<organism evidence="15 16">
    <name type="scientific">Diploptera punctata</name>
    <name type="common">Pacific beetle cockroach</name>
    <dbReference type="NCBI Taxonomy" id="6984"/>
    <lineage>
        <taxon>Eukaryota</taxon>
        <taxon>Metazoa</taxon>
        <taxon>Ecdysozoa</taxon>
        <taxon>Arthropoda</taxon>
        <taxon>Hexapoda</taxon>
        <taxon>Insecta</taxon>
        <taxon>Pterygota</taxon>
        <taxon>Neoptera</taxon>
        <taxon>Polyneoptera</taxon>
        <taxon>Dictyoptera</taxon>
        <taxon>Blattodea</taxon>
        <taxon>Blaberoidea</taxon>
        <taxon>Blaberidae</taxon>
        <taxon>Diplopterinae</taxon>
        <taxon>Diploptera</taxon>
    </lineage>
</organism>
<comment type="pathway">
    <text evidence="3">Protein modification; protein ubiquitination.</text>
</comment>
<protein>
    <recommendedName>
        <fullName evidence="5">RCR-type E3 ubiquitin transferase</fullName>
        <ecNumber evidence="5">2.3.2.33</ecNumber>
    </recommendedName>
</protein>
<dbReference type="Proteomes" id="UP001233999">
    <property type="component" value="Unassembled WGS sequence"/>
</dbReference>
<dbReference type="Gene3D" id="3.30.40.10">
    <property type="entry name" value="Zinc/RING finger domain, C3HC4 (zinc finger)"/>
    <property type="match status" value="1"/>
</dbReference>
<dbReference type="PROSITE" id="PS50007">
    <property type="entry name" value="PIPLC_X_DOMAIN"/>
    <property type="match status" value="1"/>
</dbReference>
<dbReference type="EMBL" id="JASPKZ010010264">
    <property type="protein sequence ID" value="KAJ9574772.1"/>
    <property type="molecule type" value="Genomic_DNA"/>
</dbReference>
<dbReference type="PANTHER" id="PTHR45943:SF1">
    <property type="entry name" value="E3 UBIQUITIN-PROTEIN LIGASE MYCBP2"/>
    <property type="match status" value="1"/>
</dbReference>
<evidence type="ECO:0000256" key="9">
    <source>
        <dbReference type="ARBA" id="ARBA00022771"/>
    </source>
</evidence>
<dbReference type="SMART" id="SM00184">
    <property type="entry name" value="RING"/>
    <property type="match status" value="1"/>
</dbReference>
<evidence type="ECO:0000256" key="10">
    <source>
        <dbReference type="ARBA" id="ARBA00022786"/>
    </source>
</evidence>
<accession>A0AAD7Z6Z6</accession>
<dbReference type="GO" id="GO:0005886">
    <property type="term" value="C:plasma membrane"/>
    <property type="evidence" value="ECO:0007669"/>
    <property type="project" value="TreeGrafter"/>
</dbReference>